<feature type="transmembrane region" description="Helical" evidence="1">
    <location>
        <begin position="52"/>
        <end position="77"/>
    </location>
</feature>
<protein>
    <submittedName>
        <fullName evidence="2">Uncharacterized protein</fullName>
    </submittedName>
</protein>
<keyword evidence="3" id="KW-1185">Reference proteome</keyword>
<keyword evidence="1" id="KW-0812">Transmembrane</keyword>
<feature type="transmembrane region" description="Helical" evidence="1">
    <location>
        <begin position="184"/>
        <end position="202"/>
    </location>
</feature>
<evidence type="ECO:0000313" key="3">
    <source>
        <dbReference type="Proteomes" id="UP000572051"/>
    </source>
</evidence>
<gene>
    <name evidence="2" type="ORF">HNR10_000116</name>
</gene>
<reference evidence="2 3" key="1">
    <citation type="submission" date="2020-07" db="EMBL/GenBank/DDBJ databases">
        <title>Sequencing the genomes of 1000 actinobacteria strains.</title>
        <authorList>
            <person name="Klenk H.-P."/>
        </authorList>
    </citation>
    <scope>NUCLEOTIDE SEQUENCE [LARGE SCALE GENOMIC DNA]</scope>
    <source>
        <strain evidence="2 3">DSM 44442</strain>
    </source>
</reference>
<keyword evidence="1" id="KW-0472">Membrane</keyword>
<dbReference type="RefSeq" id="WP_179819947.1">
    <property type="nucleotide sequence ID" value="NZ_JACCFS010000001.1"/>
</dbReference>
<accession>A0A7Z0J8E8</accession>
<sequence length="273" mass="28974">MYFHPPTFEAGPVATAIGLGVIAYVLVLPLVLRRLKSSSTRPGTPASRVYRFTCWAFLGEVLATMSFVGTATAVSAADLGLAAPTVYWFGDNLPATVVSLLAFWGWPFLLVGVAVYLWLGTRRWAKVERGEVEPPRLPPGTAALLPRNAGERTWMVTSSILGALGTVATVHAVLVPLLLVRFGLHPGDVVLVIALLSAWAVSHGGWRGGLTMAVVTVLATGGYLFVFAGSLQLPLIVWGMFTALTTMSAVNLGRVRPPSVEEAQATDGRHADA</sequence>
<feature type="transmembrane region" description="Helical" evidence="1">
    <location>
        <begin position="209"/>
        <end position="229"/>
    </location>
</feature>
<name>A0A7Z0J8E8_9ACTN</name>
<feature type="transmembrane region" description="Helical" evidence="1">
    <location>
        <begin position="12"/>
        <end position="32"/>
    </location>
</feature>
<dbReference type="Proteomes" id="UP000572051">
    <property type="component" value="Unassembled WGS sequence"/>
</dbReference>
<dbReference type="AlphaFoldDB" id="A0A7Z0J8E8"/>
<evidence type="ECO:0000313" key="2">
    <source>
        <dbReference type="EMBL" id="NYJ32235.1"/>
    </source>
</evidence>
<comment type="caution">
    <text evidence="2">The sequence shown here is derived from an EMBL/GenBank/DDBJ whole genome shotgun (WGS) entry which is preliminary data.</text>
</comment>
<organism evidence="2 3">
    <name type="scientific">Nocardiopsis aegyptia</name>
    <dbReference type="NCBI Taxonomy" id="220378"/>
    <lineage>
        <taxon>Bacteria</taxon>
        <taxon>Bacillati</taxon>
        <taxon>Actinomycetota</taxon>
        <taxon>Actinomycetes</taxon>
        <taxon>Streptosporangiales</taxon>
        <taxon>Nocardiopsidaceae</taxon>
        <taxon>Nocardiopsis</taxon>
    </lineage>
</organism>
<feature type="transmembrane region" description="Helical" evidence="1">
    <location>
        <begin position="97"/>
        <end position="119"/>
    </location>
</feature>
<keyword evidence="1" id="KW-1133">Transmembrane helix</keyword>
<proteinExistence type="predicted"/>
<feature type="transmembrane region" description="Helical" evidence="1">
    <location>
        <begin position="154"/>
        <end position="178"/>
    </location>
</feature>
<evidence type="ECO:0000256" key="1">
    <source>
        <dbReference type="SAM" id="Phobius"/>
    </source>
</evidence>
<dbReference type="EMBL" id="JACCFS010000001">
    <property type="protein sequence ID" value="NYJ32235.1"/>
    <property type="molecule type" value="Genomic_DNA"/>
</dbReference>